<gene>
    <name evidence="1" type="ORF">IF1G_09642</name>
</gene>
<protein>
    <submittedName>
        <fullName evidence="1">Uncharacterized protein</fullName>
    </submittedName>
</protein>
<sequence length="149" mass="17031">MPAPNCTFAKWKLSLTWFKLDSDAASHYSLLFSKNQGLTAFKVCADLIGTEYRSKCFKDWSVDADDPFNRAFVKGEYQLCELEGGFSQEELLEVLAEVRMPFFAAQNQCISGKWVSEALLKLNVQSIITHSQWCTAHDILRRARKMYST</sequence>
<organism evidence="1 2">
    <name type="scientific">Cordyceps javanica</name>
    <dbReference type="NCBI Taxonomy" id="43265"/>
    <lineage>
        <taxon>Eukaryota</taxon>
        <taxon>Fungi</taxon>
        <taxon>Dikarya</taxon>
        <taxon>Ascomycota</taxon>
        <taxon>Pezizomycotina</taxon>
        <taxon>Sordariomycetes</taxon>
        <taxon>Hypocreomycetidae</taxon>
        <taxon>Hypocreales</taxon>
        <taxon>Cordycipitaceae</taxon>
        <taxon>Cordyceps</taxon>
    </lineage>
</organism>
<evidence type="ECO:0000313" key="2">
    <source>
        <dbReference type="Proteomes" id="UP000315783"/>
    </source>
</evidence>
<name>A0A545UQ24_9HYPO</name>
<reference evidence="1 2" key="1">
    <citation type="journal article" date="2019" name="Appl. Microbiol. Biotechnol.">
        <title>Genome sequence of Isaria javanica and comparative genome analysis insights into family S53 peptidase evolution in fungal entomopathogens.</title>
        <authorList>
            <person name="Lin R."/>
            <person name="Zhang X."/>
            <person name="Xin B."/>
            <person name="Zou M."/>
            <person name="Gao Y."/>
            <person name="Qin F."/>
            <person name="Hu Q."/>
            <person name="Xie B."/>
            <person name="Cheng X."/>
        </authorList>
    </citation>
    <scope>NUCLEOTIDE SEQUENCE [LARGE SCALE GENOMIC DNA]</scope>
    <source>
        <strain evidence="1 2">IJ1G</strain>
    </source>
</reference>
<comment type="caution">
    <text evidence="1">The sequence shown here is derived from an EMBL/GenBank/DDBJ whole genome shotgun (WGS) entry which is preliminary data.</text>
</comment>
<dbReference type="AlphaFoldDB" id="A0A545UQ24"/>
<proteinExistence type="predicted"/>
<dbReference type="Proteomes" id="UP000315783">
    <property type="component" value="Unassembled WGS sequence"/>
</dbReference>
<evidence type="ECO:0000313" key="1">
    <source>
        <dbReference type="EMBL" id="TQV91576.1"/>
    </source>
</evidence>
<keyword evidence="2" id="KW-1185">Reference proteome</keyword>
<dbReference type="EMBL" id="SPUK01000018">
    <property type="protein sequence ID" value="TQV91576.1"/>
    <property type="molecule type" value="Genomic_DNA"/>
</dbReference>
<accession>A0A545UQ24</accession>